<proteinExistence type="predicted"/>
<dbReference type="KEGG" id="amr:AM1_B0160"/>
<dbReference type="Proteomes" id="UP000000268">
    <property type="component" value="Plasmid pREB2"/>
</dbReference>
<geneLocation type="plasmid" evidence="1 2">
    <name>pREB2</name>
</geneLocation>
<gene>
    <name evidence="1" type="ordered locus">AM1_B0160</name>
</gene>
<keyword evidence="1" id="KW-0614">Plasmid</keyword>
<dbReference type="RefSeq" id="WP_012167034.1">
    <property type="nucleotide sequence ID" value="NC_009927.1"/>
</dbReference>
<accession>A8ZL56</accession>
<sequence>MRPPTSVWQGYSGYWQSAFIREYLLPIGHAAWQGYLTQWRGLVSCDVDVVDVSTLDWHIDLVEYGIQYIPKAEIQDYLEVHNLDMDFVHRLMEAAMTYQPGQDILVAILGNGQVDINWLQNLAISPPDCYHEMRSRHSEFALAPSSGGRCKDGC</sequence>
<reference evidence="1 2" key="1">
    <citation type="journal article" date="2008" name="Proc. Natl. Acad. Sci. U.S.A.">
        <title>Niche adaptation and genome expansion in the chlorophyll d-producing cyanobacterium Acaryochloris marina.</title>
        <authorList>
            <person name="Swingley W.D."/>
            <person name="Chen M."/>
            <person name="Cheung P.C."/>
            <person name="Conrad A.L."/>
            <person name="Dejesa L.C."/>
            <person name="Hao J."/>
            <person name="Honchak B.M."/>
            <person name="Karbach L.E."/>
            <person name="Kurdoglu A."/>
            <person name="Lahiri S."/>
            <person name="Mastrian S.D."/>
            <person name="Miyashita H."/>
            <person name="Page L."/>
            <person name="Ramakrishna P."/>
            <person name="Satoh S."/>
            <person name="Sattley W.M."/>
            <person name="Shimada Y."/>
            <person name="Taylor H.L."/>
            <person name="Tomo T."/>
            <person name="Tsuchiya T."/>
            <person name="Wang Z.T."/>
            <person name="Raymond J."/>
            <person name="Mimuro M."/>
            <person name="Blankenship R.E."/>
            <person name="Touchman J.W."/>
        </authorList>
    </citation>
    <scope>NUCLEOTIDE SEQUENCE [LARGE SCALE GENOMIC DNA]</scope>
    <source>
        <strain evidence="2">MBIC 11017</strain>
        <plasmid evidence="2">Plasmid pREB2</plasmid>
    </source>
</reference>
<keyword evidence="2" id="KW-1185">Reference proteome</keyword>
<name>A8ZL56_ACAM1</name>
<evidence type="ECO:0000313" key="1">
    <source>
        <dbReference type="EMBL" id="ABW31883.1"/>
    </source>
</evidence>
<dbReference type="AlphaFoldDB" id="A8ZL56"/>
<dbReference type="OrthoDB" id="424127at2"/>
<evidence type="ECO:0000313" key="2">
    <source>
        <dbReference type="Proteomes" id="UP000000268"/>
    </source>
</evidence>
<dbReference type="HOGENOM" id="CLU_133075_1_0_3"/>
<protein>
    <submittedName>
        <fullName evidence="1">Uncharacterized protein</fullName>
    </submittedName>
</protein>
<dbReference type="EMBL" id="CP000839">
    <property type="protein sequence ID" value="ABW31883.1"/>
    <property type="molecule type" value="Genomic_DNA"/>
</dbReference>
<organism evidence="1 2">
    <name type="scientific">Acaryochloris marina (strain MBIC 11017)</name>
    <dbReference type="NCBI Taxonomy" id="329726"/>
    <lineage>
        <taxon>Bacteria</taxon>
        <taxon>Bacillati</taxon>
        <taxon>Cyanobacteriota</taxon>
        <taxon>Cyanophyceae</taxon>
        <taxon>Acaryochloridales</taxon>
        <taxon>Acaryochloridaceae</taxon>
        <taxon>Acaryochloris</taxon>
    </lineage>
</organism>